<dbReference type="Pfam" id="PF09704">
    <property type="entry name" value="Cas_Cas5d"/>
    <property type="match status" value="1"/>
</dbReference>
<dbReference type="GO" id="GO:0043571">
    <property type="term" value="P:maintenance of CRISPR repeat elements"/>
    <property type="evidence" value="ECO:0007669"/>
    <property type="project" value="InterPro"/>
</dbReference>
<dbReference type="Proteomes" id="UP000546970">
    <property type="component" value="Unassembled WGS sequence"/>
</dbReference>
<evidence type="ECO:0000256" key="1">
    <source>
        <dbReference type="ARBA" id="ARBA00023118"/>
    </source>
</evidence>
<keyword evidence="1" id="KW-0051">Antiviral defense</keyword>
<dbReference type="NCBIfam" id="TIGR02593">
    <property type="entry name" value="CRISPR_cas5"/>
    <property type="match status" value="1"/>
</dbReference>
<dbReference type="InterPro" id="IPR021124">
    <property type="entry name" value="CRISPR-assoc_prot_Cas5"/>
</dbReference>
<name>A0A7X9UCD7_9ACTN</name>
<dbReference type="EMBL" id="JABBCP010000004">
    <property type="protein sequence ID" value="NMF55929.1"/>
    <property type="molecule type" value="Genomic_DNA"/>
</dbReference>
<evidence type="ECO:0000313" key="3">
    <source>
        <dbReference type="Proteomes" id="UP000546970"/>
    </source>
</evidence>
<dbReference type="Gene3D" id="3.30.70.2660">
    <property type="match status" value="1"/>
</dbReference>
<gene>
    <name evidence="2" type="primary">cas5e</name>
    <name evidence="2" type="ORF">HF320_06270</name>
</gene>
<accession>A0A7X9UCD7</accession>
<dbReference type="InterPro" id="IPR013422">
    <property type="entry name" value="CRISPR-assoc_prot_Cas5_N"/>
</dbReference>
<dbReference type="GO" id="GO:0051607">
    <property type="term" value="P:defense response to virus"/>
    <property type="evidence" value="ECO:0007669"/>
    <property type="project" value="UniProtKB-KW"/>
</dbReference>
<dbReference type="GO" id="GO:0003723">
    <property type="term" value="F:RNA binding"/>
    <property type="evidence" value="ECO:0007669"/>
    <property type="project" value="InterPro"/>
</dbReference>
<dbReference type="RefSeq" id="WP_169277565.1">
    <property type="nucleotide sequence ID" value="NZ_JABBCP010000004.1"/>
</dbReference>
<keyword evidence="3" id="KW-1185">Reference proteome</keyword>
<dbReference type="CDD" id="cd09756">
    <property type="entry name" value="Cas5_I-E"/>
    <property type="match status" value="1"/>
</dbReference>
<organism evidence="2 3">
    <name type="scientific">Collinsella acetigenes</name>
    <dbReference type="NCBI Taxonomy" id="2713419"/>
    <lineage>
        <taxon>Bacteria</taxon>
        <taxon>Bacillati</taxon>
        <taxon>Actinomycetota</taxon>
        <taxon>Coriobacteriia</taxon>
        <taxon>Coriobacteriales</taxon>
        <taxon>Coriobacteriaceae</taxon>
        <taxon>Collinsella</taxon>
    </lineage>
</organism>
<sequence>MSVLLLSLSGPLQSWGDSSRFTVRNTGREPSKSGVLGLVASALGRSREASLEDLCSLEFGVRVDQLGEMIRDFQTEHLARGGDSLPLSNRYYLADAKFLVALGGDSALIAEIERALLHPKWPLFLGRRSCPPDAPLLYHAKRGPYDDIRVALKTEPWIASEWYRNRLGARWNDDYPDLEIACDARDGEKGEIHADVPMSFGAIRRYGQRSVVREWINNPSAPEDDSQGLDAQLSAALQGHDPMEFI</sequence>
<comment type="caution">
    <text evidence="2">The sequence shown here is derived from an EMBL/GenBank/DDBJ whole genome shotgun (WGS) entry which is preliminary data.</text>
</comment>
<dbReference type="AlphaFoldDB" id="A0A7X9UCD7"/>
<dbReference type="InterPro" id="IPR010147">
    <property type="entry name" value="CRISPR-assoc_prot_CasD"/>
</dbReference>
<protein>
    <submittedName>
        <fullName evidence="2">Type I-E CRISPR-associated protein Cas5/CasD</fullName>
    </submittedName>
</protein>
<reference evidence="2 3" key="1">
    <citation type="submission" date="2020-04" db="EMBL/GenBank/DDBJ databases">
        <title>Collinsella sp. KGMB02528 nov., an anaerobic actinobacterium isolated from human feces.</title>
        <authorList>
            <person name="Han K.-I."/>
            <person name="Eom M.K."/>
            <person name="Kim J.-S."/>
            <person name="Lee K.C."/>
            <person name="Suh M.K."/>
            <person name="Park S.-H."/>
            <person name="Lee J.H."/>
            <person name="Kang S.W."/>
            <person name="Park J.-E."/>
            <person name="Oh B.S."/>
            <person name="Yu S.Y."/>
            <person name="Choi S.-H."/>
            <person name="Lee D.H."/>
            <person name="Yoon H."/>
            <person name="Kim B.-Y."/>
            <person name="Lee J.H."/>
            <person name="Lee J.-S."/>
        </authorList>
    </citation>
    <scope>NUCLEOTIDE SEQUENCE [LARGE SCALE GENOMIC DNA]</scope>
    <source>
        <strain evidence="2 3">KGMB02528</strain>
    </source>
</reference>
<proteinExistence type="predicted"/>
<evidence type="ECO:0000313" key="2">
    <source>
        <dbReference type="EMBL" id="NMF55929.1"/>
    </source>
</evidence>
<dbReference type="NCBIfam" id="TIGR01868">
    <property type="entry name" value="casD_Cas5e"/>
    <property type="match status" value="1"/>
</dbReference>